<dbReference type="RefSeq" id="WP_038082130.1">
    <property type="nucleotide sequence ID" value="NZ_JHEG04000001.1"/>
</dbReference>
<evidence type="ECO:0000313" key="3">
    <source>
        <dbReference type="EMBL" id="KIE07216.1"/>
    </source>
</evidence>
<evidence type="ECO:0000313" key="4">
    <source>
        <dbReference type="Proteomes" id="UP000029738"/>
    </source>
</evidence>
<dbReference type="Gene3D" id="3.40.50.150">
    <property type="entry name" value="Vaccinia Virus protein VP39"/>
    <property type="match status" value="1"/>
</dbReference>
<dbReference type="SUPFAM" id="SSF53335">
    <property type="entry name" value="S-adenosyl-L-methionine-dependent methyltransferases"/>
    <property type="match status" value="1"/>
</dbReference>
<gene>
    <name evidence="3" type="ORF">DA73_0239345</name>
    <name evidence="2" type="ORF">DA73_0400030660</name>
</gene>
<dbReference type="GO" id="GO:0032259">
    <property type="term" value="P:methylation"/>
    <property type="evidence" value="ECO:0007669"/>
    <property type="project" value="UniProtKB-KW"/>
</dbReference>
<dbReference type="Pfam" id="PF08241">
    <property type="entry name" value="Methyltransf_11"/>
    <property type="match status" value="1"/>
</dbReference>
<evidence type="ECO:0000259" key="1">
    <source>
        <dbReference type="Pfam" id="PF08241"/>
    </source>
</evidence>
<comment type="caution">
    <text evidence="3">The sequence shown here is derived from an EMBL/GenBank/DDBJ whole genome shotgun (WGS) entry which is preliminary data.</text>
</comment>
<dbReference type="STRING" id="1479485.DA73_0239345"/>
<protein>
    <submittedName>
        <fullName evidence="2">Methyltransferase domain-containing protein</fullName>
    </submittedName>
</protein>
<proteinExistence type="predicted"/>
<dbReference type="InterPro" id="IPR029063">
    <property type="entry name" value="SAM-dependent_MTases_sf"/>
</dbReference>
<dbReference type="GO" id="GO:0008757">
    <property type="term" value="F:S-adenosylmethionine-dependent methyltransferase activity"/>
    <property type="evidence" value="ECO:0007669"/>
    <property type="project" value="InterPro"/>
</dbReference>
<dbReference type="EMBL" id="JHEG02000059">
    <property type="protein sequence ID" value="KIE07216.1"/>
    <property type="molecule type" value="Genomic_DNA"/>
</dbReference>
<dbReference type="PANTHER" id="PTHR43591:SF24">
    <property type="entry name" value="2-METHOXY-6-POLYPRENYL-1,4-BENZOQUINOL METHYLASE, MITOCHONDRIAL"/>
    <property type="match status" value="1"/>
</dbReference>
<name>A0A0C1N425_9CYAN</name>
<dbReference type="EMBL" id="JHEG04000001">
    <property type="protein sequence ID" value="KAF3889355.1"/>
    <property type="molecule type" value="Genomic_DNA"/>
</dbReference>
<feature type="domain" description="Methyltransferase type 11" evidence="1">
    <location>
        <begin position="53"/>
        <end position="144"/>
    </location>
</feature>
<sequence length="274" mass="29870">MLDGSNYEAFKEFERDGFNRVAFEYDRSTAQVTSQVNEVILDAVGIGYGWRLLDVACGTGRLSAAAVRRQAIVTGLDYAENMVTIARKRCPEAEFHTGDAENLPFESDQFDAVICSLGLLHFPNPEQAIAEAFRVLRSGGYYAFTCWTPPARNPFMSLILGSIQAKGTMKLNLPPGPPLFRFGEEAECERVLSAKGFTSVSIAELPVVWFFSTPEDVMPNTIATSARLGPMLAMQSEEQRHNIESAIIAGARSYATDGGIEIPASVVLSVACKP</sequence>
<dbReference type="PANTHER" id="PTHR43591">
    <property type="entry name" value="METHYLTRANSFERASE"/>
    <property type="match status" value="1"/>
</dbReference>
<dbReference type="OrthoDB" id="448116at2"/>
<evidence type="ECO:0000313" key="2">
    <source>
        <dbReference type="EMBL" id="KAF3889355.1"/>
    </source>
</evidence>
<accession>A0A0C1N425</accession>
<organism evidence="3">
    <name type="scientific">Tolypothrix bouteillei VB521301</name>
    <dbReference type="NCBI Taxonomy" id="1479485"/>
    <lineage>
        <taxon>Bacteria</taxon>
        <taxon>Bacillati</taxon>
        <taxon>Cyanobacteriota</taxon>
        <taxon>Cyanophyceae</taxon>
        <taxon>Nostocales</taxon>
        <taxon>Tolypothrichaceae</taxon>
        <taxon>Tolypothrix</taxon>
    </lineage>
</organism>
<keyword evidence="4" id="KW-1185">Reference proteome</keyword>
<keyword evidence="2" id="KW-0489">Methyltransferase</keyword>
<keyword evidence="2" id="KW-0808">Transferase</keyword>
<reference evidence="2" key="2">
    <citation type="submission" date="2019-11" db="EMBL/GenBank/DDBJ databases">
        <title>Improved Assembly of Tolypothrix boutellei genome.</title>
        <authorList>
            <person name="Sarangi A.N."/>
            <person name="Mukherjee M."/>
            <person name="Ghosh S."/>
            <person name="Singh D."/>
            <person name="Das A."/>
            <person name="Kant S."/>
            <person name="Prusty A."/>
            <person name="Tripathy S."/>
        </authorList>
    </citation>
    <scope>NUCLEOTIDE SEQUENCE</scope>
    <source>
        <strain evidence="2">VB521301</strain>
    </source>
</reference>
<dbReference type="AlphaFoldDB" id="A0A0C1N425"/>
<dbReference type="Proteomes" id="UP000029738">
    <property type="component" value="Unassembled WGS sequence"/>
</dbReference>
<reference evidence="3" key="1">
    <citation type="journal article" date="2015" name="Genome Announc.">
        <title>Draft Genome Sequence of Tolypothrix boutellei Strain VB521301.</title>
        <authorList>
            <person name="Chandrababunaidu M.M."/>
            <person name="Singh D."/>
            <person name="Sen D."/>
            <person name="Bhan S."/>
            <person name="Das S."/>
            <person name="Gupta A."/>
            <person name="Adhikary S.P."/>
            <person name="Tripathy S."/>
        </authorList>
    </citation>
    <scope>NUCLEOTIDE SEQUENCE</scope>
    <source>
        <strain evidence="3">VB521301</strain>
    </source>
</reference>
<dbReference type="CDD" id="cd02440">
    <property type="entry name" value="AdoMet_MTases"/>
    <property type="match status" value="1"/>
</dbReference>
<dbReference type="InterPro" id="IPR013216">
    <property type="entry name" value="Methyltransf_11"/>
</dbReference>